<reference evidence="1" key="1">
    <citation type="submission" date="2014-11" db="EMBL/GenBank/DDBJ databases">
        <authorList>
            <person name="Amaro Gonzalez C."/>
        </authorList>
    </citation>
    <scope>NUCLEOTIDE SEQUENCE</scope>
</reference>
<evidence type="ECO:0000313" key="1">
    <source>
        <dbReference type="EMBL" id="JAH50418.1"/>
    </source>
</evidence>
<dbReference type="AlphaFoldDB" id="A0A0E9TCH3"/>
<accession>A0A0E9TCH3</accession>
<reference evidence="1" key="2">
    <citation type="journal article" date="2015" name="Fish Shellfish Immunol.">
        <title>Early steps in the European eel (Anguilla anguilla)-Vibrio vulnificus interaction in the gills: Role of the RtxA13 toxin.</title>
        <authorList>
            <person name="Callol A."/>
            <person name="Pajuelo D."/>
            <person name="Ebbesson L."/>
            <person name="Teles M."/>
            <person name="MacKenzie S."/>
            <person name="Amaro C."/>
        </authorList>
    </citation>
    <scope>NUCLEOTIDE SEQUENCE</scope>
</reference>
<protein>
    <submittedName>
        <fullName evidence="1">Uncharacterized protein</fullName>
    </submittedName>
</protein>
<organism evidence="1">
    <name type="scientific">Anguilla anguilla</name>
    <name type="common">European freshwater eel</name>
    <name type="synonym">Muraena anguilla</name>
    <dbReference type="NCBI Taxonomy" id="7936"/>
    <lineage>
        <taxon>Eukaryota</taxon>
        <taxon>Metazoa</taxon>
        <taxon>Chordata</taxon>
        <taxon>Craniata</taxon>
        <taxon>Vertebrata</taxon>
        <taxon>Euteleostomi</taxon>
        <taxon>Actinopterygii</taxon>
        <taxon>Neopterygii</taxon>
        <taxon>Teleostei</taxon>
        <taxon>Anguilliformes</taxon>
        <taxon>Anguillidae</taxon>
        <taxon>Anguilla</taxon>
    </lineage>
</organism>
<name>A0A0E9TCH3_ANGAN</name>
<sequence>MHIISYQRPDSQPFLDDNIALFNIQ</sequence>
<dbReference type="EMBL" id="GBXM01058159">
    <property type="protein sequence ID" value="JAH50418.1"/>
    <property type="molecule type" value="Transcribed_RNA"/>
</dbReference>
<proteinExistence type="predicted"/>